<dbReference type="GO" id="GO:0080162">
    <property type="term" value="P:endoplasmic reticulum to cytosol auxin transport"/>
    <property type="evidence" value="ECO:0007669"/>
    <property type="project" value="InterPro"/>
</dbReference>
<evidence type="ECO:0000256" key="8">
    <source>
        <dbReference type="ARBA" id="ARBA00025752"/>
    </source>
</evidence>
<feature type="transmembrane region" description="Helical" evidence="9">
    <location>
        <begin position="258"/>
        <end position="278"/>
    </location>
</feature>
<keyword evidence="6" id="KW-0927">Auxin signaling pathway</keyword>
<comment type="caution">
    <text evidence="10">The sequence shown here is derived from an EMBL/GenBank/DDBJ whole genome shotgun (WGS) entry which is preliminary data.</text>
</comment>
<dbReference type="InterPro" id="IPR045033">
    <property type="entry name" value="PILS1/3/4/5/7"/>
</dbReference>
<dbReference type="OrthoDB" id="191139at2759"/>
<feature type="transmembrane region" description="Helical" evidence="9">
    <location>
        <begin position="42"/>
        <end position="64"/>
    </location>
</feature>
<evidence type="ECO:0000256" key="9">
    <source>
        <dbReference type="SAM" id="Phobius"/>
    </source>
</evidence>
<dbReference type="AlphaFoldDB" id="A0A8T3B1U7"/>
<feature type="transmembrane region" description="Helical" evidence="9">
    <location>
        <begin position="147"/>
        <end position="168"/>
    </location>
</feature>
<evidence type="ECO:0000256" key="6">
    <source>
        <dbReference type="ARBA" id="ARBA00023294"/>
    </source>
</evidence>
<evidence type="ECO:0000313" key="11">
    <source>
        <dbReference type="Proteomes" id="UP000829196"/>
    </source>
</evidence>
<dbReference type="InterPro" id="IPR004776">
    <property type="entry name" value="Mem_transp_PIN-like"/>
</dbReference>
<evidence type="ECO:0000256" key="2">
    <source>
        <dbReference type="ARBA" id="ARBA00022448"/>
    </source>
</evidence>
<accession>A0A8T3B1U7</accession>
<dbReference type="PANTHER" id="PTHR31651">
    <property type="match status" value="1"/>
</dbReference>
<feature type="transmembrane region" description="Helical" evidence="9">
    <location>
        <begin position="328"/>
        <end position="356"/>
    </location>
</feature>
<comment type="subcellular location">
    <subcellularLocation>
        <location evidence="1">Endoplasmic reticulum membrane</location>
        <topology evidence="1">Multi-pass membrane protein</topology>
    </subcellularLocation>
</comment>
<keyword evidence="5 9" id="KW-0472">Membrane</keyword>
<evidence type="ECO:0000256" key="7">
    <source>
        <dbReference type="ARBA" id="ARBA00025100"/>
    </source>
</evidence>
<evidence type="ECO:0000256" key="1">
    <source>
        <dbReference type="ARBA" id="ARBA00004477"/>
    </source>
</evidence>
<evidence type="ECO:0000256" key="3">
    <source>
        <dbReference type="ARBA" id="ARBA00022692"/>
    </source>
</evidence>
<organism evidence="10 11">
    <name type="scientific">Dendrobium nobile</name>
    <name type="common">Orchid</name>
    <dbReference type="NCBI Taxonomy" id="94219"/>
    <lineage>
        <taxon>Eukaryota</taxon>
        <taxon>Viridiplantae</taxon>
        <taxon>Streptophyta</taxon>
        <taxon>Embryophyta</taxon>
        <taxon>Tracheophyta</taxon>
        <taxon>Spermatophyta</taxon>
        <taxon>Magnoliopsida</taxon>
        <taxon>Liliopsida</taxon>
        <taxon>Asparagales</taxon>
        <taxon>Orchidaceae</taxon>
        <taxon>Epidendroideae</taxon>
        <taxon>Malaxideae</taxon>
        <taxon>Dendrobiinae</taxon>
        <taxon>Dendrobium</taxon>
    </lineage>
</organism>
<name>A0A8T3B1U7_DENNO</name>
<keyword evidence="2" id="KW-0813">Transport</keyword>
<gene>
    <name evidence="10" type="ORF">KFK09_017289</name>
</gene>
<feature type="transmembrane region" description="Helical" evidence="9">
    <location>
        <begin position="106"/>
        <end position="127"/>
    </location>
</feature>
<dbReference type="Proteomes" id="UP000829196">
    <property type="component" value="Unassembled WGS sequence"/>
</dbReference>
<dbReference type="GO" id="GO:0009734">
    <property type="term" value="P:auxin-activated signaling pathway"/>
    <property type="evidence" value="ECO:0007669"/>
    <property type="project" value="UniProtKB-KW"/>
</dbReference>
<comment type="function">
    <text evidence="7">Involved in cellular auxin homeostasis by regulating auxin metabolism. Regulates intracellular auxin accumulation at the endoplasmic reticulum and thus auxin availability for nuclear auxin signaling.</text>
</comment>
<sequence length="420" mass="45573">MGLWDIFVTASVPVLNVLLLTAVGSIYATSRVGILGQDTRKLLNNVVFYIFNPALVASNLSSTFSLESMILLWFMPVNLVLNSLVGSALGWILIQITKAPKRLRAVILASCSVGNVGNLFLVLIPAMCKEKSSPLHNPGVCETYAMAYASLSMAIGTILQWSYVYNIVRISSSYKEYKENNYSIDVDHPNNSGRLSTKIYTSEIASTNKEMVLGCSSIEDPPVLEEYDQSMNKTKIIVSSKINGLLHKLSRAVDIKKLFAPSTIAVIVGFIVGATPQIKNAMVGENAPLRMVQDSLTLLGNGTIPSLILITGGNLIKGFNGPGIKISIIISIIAVRFVALPVIGTIFIHCAVHFGLVHSDPLYHLVLYLQNAVPPAMNIASMIQMFDAGEGELSVIFLWSYVAASGGLTLWSMLFLWLVS</sequence>
<dbReference type="EMBL" id="JAGYWB010000012">
    <property type="protein sequence ID" value="KAI0502341.1"/>
    <property type="molecule type" value="Genomic_DNA"/>
</dbReference>
<dbReference type="GO" id="GO:0005789">
    <property type="term" value="C:endoplasmic reticulum membrane"/>
    <property type="evidence" value="ECO:0007669"/>
    <property type="project" value="UniProtKB-SubCell"/>
</dbReference>
<reference evidence="10" key="1">
    <citation type="journal article" date="2022" name="Front. Genet.">
        <title>Chromosome-Scale Assembly of the Dendrobium nobile Genome Provides Insights Into the Molecular Mechanism of the Biosynthesis of the Medicinal Active Ingredient of Dendrobium.</title>
        <authorList>
            <person name="Xu Q."/>
            <person name="Niu S.-C."/>
            <person name="Li K.-L."/>
            <person name="Zheng P.-J."/>
            <person name="Zhang X.-J."/>
            <person name="Jia Y."/>
            <person name="Liu Y."/>
            <person name="Niu Y.-X."/>
            <person name="Yu L.-H."/>
            <person name="Chen D.-F."/>
            <person name="Zhang G.-Q."/>
        </authorList>
    </citation>
    <scope>NUCLEOTIDE SEQUENCE</scope>
    <source>
        <tissue evidence="10">Leaf</tissue>
    </source>
</reference>
<evidence type="ECO:0000256" key="5">
    <source>
        <dbReference type="ARBA" id="ARBA00023136"/>
    </source>
</evidence>
<dbReference type="Pfam" id="PF03547">
    <property type="entry name" value="Mem_trans"/>
    <property type="match status" value="1"/>
</dbReference>
<dbReference type="PANTHER" id="PTHR31651:SF33">
    <property type="entry name" value="PROTEIN PIN-LIKES 1"/>
    <property type="match status" value="1"/>
</dbReference>
<comment type="similarity">
    <text evidence="8">Belongs to the auxin efflux carrier (TC 2.A.69.2) family.</text>
</comment>
<feature type="transmembrane region" description="Helical" evidence="9">
    <location>
        <begin position="298"/>
        <end position="316"/>
    </location>
</feature>
<evidence type="ECO:0000256" key="4">
    <source>
        <dbReference type="ARBA" id="ARBA00022989"/>
    </source>
</evidence>
<feature type="transmembrane region" description="Helical" evidence="9">
    <location>
        <begin position="6"/>
        <end position="30"/>
    </location>
</feature>
<feature type="transmembrane region" description="Helical" evidence="9">
    <location>
        <begin position="395"/>
        <end position="419"/>
    </location>
</feature>
<keyword evidence="3 9" id="KW-0812">Transmembrane</keyword>
<keyword evidence="4 9" id="KW-1133">Transmembrane helix</keyword>
<keyword evidence="11" id="KW-1185">Reference proteome</keyword>
<feature type="transmembrane region" description="Helical" evidence="9">
    <location>
        <begin position="70"/>
        <end position="94"/>
    </location>
</feature>
<protein>
    <submittedName>
        <fullName evidence="10">Uncharacterized protein</fullName>
    </submittedName>
</protein>
<evidence type="ECO:0000313" key="10">
    <source>
        <dbReference type="EMBL" id="KAI0502341.1"/>
    </source>
</evidence>
<proteinExistence type="inferred from homology"/>